<accession>A0A6I2FIX3</accession>
<dbReference type="AlphaFoldDB" id="A0A6I2FIX3"/>
<evidence type="ECO:0000313" key="2">
    <source>
        <dbReference type="Proteomes" id="UP000431080"/>
    </source>
</evidence>
<organism evidence="1 2">
    <name type="scientific">Agromyces agglutinans</name>
    <dbReference type="NCBI Taxonomy" id="2662258"/>
    <lineage>
        <taxon>Bacteria</taxon>
        <taxon>Bacillati</taxon>
        <taxon>Actinomycetota</taxon>
        <taxon>Actinomycetes</taxon>
        <taxon>Micrococcales</taxon>
        <taxon>Microbacteriaceae</taxon>
        <taxon>Agromyces</taxon>
    </lineage>
</organism>
<dbReference type="Proteomes" id="UP000431080">
    <property type="component" value="Unassembled WGS sequence"/>
</dbReference>
<sequence length="116" mass="12676">MNAGDFLERLDATDLGSFIVTTESGSIYELRINADRAVMIRHPAVDAPLAADASHLYFDNAPIECRFRTIRVGNPAAFVFTRADRDDVPNYAATVRATTEVRSIRRLDSDTADGGG</sequence>
<comment type="caution">
    <text evidence="1">The sequence shown here is derived from an EMBL/GenBank/DDBJ whole genome shotgun (WGS) entry which is preliminary data.</text>
</comment>
<evidence type="ECO:0000313" key="1">
    <source>
        <dbReference type="EMBL" id="MRG60678.1"/>
    </source>
</evidence>
<protein>
    <submittedName>
        <fullName evidence="1">Uncharacterized protein</fullName>
    </submittedName>
</protein>
<reference evidence="1 2" key="1">
    <citation type="submission" date="2019-10" db="EMBL/GenBank/DDBJ databases">
        <authorList>
            <person name="Nie G."/>
            <person name="Ming H."/>
            <person name="Yi B."/>
        </authorList>
    </citation>
    <scope>NUCLEOTIDE SEQUENCE [LARGE SCALE GENOMIC DNA]</scope>
    <source>
        <strain evidence="1 2">CFH 90414</strain>
    </source>
</reference>
<proteinExistence type="predicted"/>
<gene>
    <name evidence="1" type="ORF">GE115_12480</name>
</gene>
<dbReference type="EMBL" id="WJIF01000007">
    <property type="protein sequence ID" value="MRG60678.1"/>
    <property type="molecule type" value="Genomic_DNA"/>
</dbReference>
<dbReference type="RefSeq" id="WP_153685124.1">
    <property type="nucleotide sequence ID" value="NZ_WJIF01000007.1"/>
</dbReference>
<keyword evidence="2" id="KW-1185">Reference proteome</keyword>
<name>A0A6I2FIX3_9MICO</name>